<dbReference type="Gene3D" id="2.40.330.10">
    <property type="entry name" value="DNA-binding pseudobarrel domain"/>
    <property type="match status" value="2"/>
</dbReference>
<name>A0A438FEH6_VITVI</name>
<reference evidence="7 8" key="1">
    <citation type="journal article" date="2018" name="PLoS Genet.">
        <title>Population sequencing reveals clonal diversity and ancestral inbreeding in the grapevine cultivar Chardonnay.</title>
        <authorList>
            <person name="Roach M.J."/>
            <person name="Johnson D.L."/>
            <person name="Bohlmann J."/>
            <person name="van Vuuren H.J."/>
            <person name="Jones S.J."/>
            <person name="Pretorius I.S."/>
            <person name="Schmidt S.A."/>
            <person name="Borneman A.R."/>
        </authorList>
    </citation>
    <scope>NUCLEOTIDE SEQUENCE [LARGE SCALE GENOMIC DNA]</scope>
    <source>
        <strain evidence="8">cv. Chardonnay</strain>
        <tissue evidence="7">Leaf</tissue>
    </source>
</reference>
<dbReference type="InterPro" id="IPR003340">
    <property type="entry name" value="B3_DNA-bd"/>
</dbReference>
<dbReference type="GO" id="GO:0003677">
    <property type="term" value="F:DNA binding"/>
    <property type="evidence" value="ECO:0007669"/>
    <property type="project" value="UniProtKB-KW"/>
</dbReference>
<keyword evidence="2" id="KW-0805">Transcription regulation</keyword>
<evidence type="ECO:0000259" key="6">
    <source>
        <dbReference type="PROSITE" id="PS50863"/>
    </source>
</evidence>
<proteinExistence type="predicted"/>
<accession>A0A438FEH6</accession>
<protein>
    <submittedName>
        <fullName evidence="7">B3 domain-containing transcription factor VRN1</fullName>
    </submittedName>
</protein>
<dbReference type="SMART" id="SM01019">
    <property type="entry name" value="B3"/>
    <property type="match status" value="2"/>
</dbReference>
<dbReference type="AlphaFoldDB" id="A0A438FEH6"/>
<dbReference type="PROSITE" id="PS50863">
    <property type="entry name" value="B3"/>
    <property type="match status" value="1"/>
</dbReference>
<dbReference type="InterPro" id="IPR039218">
    <property type="entry name" value="REM_fam"/>
</dbReference>
<gene>
    <name evidence="7" type="primary">VRN1_7</name>
    <name evidence="7" type="ORF">CK203_107595</name>
</gene>
<evidence type="ECO:0000313" key="8">
    <source>
        <dbReference type="Proteomes" id="UP000288805"/>
    </source>
</evidence>
<dbReference type="CDD" id="cd10017">
    <property type="entry name" value="B3_DNA"/>
    <property type="match status" value="1"/>
</dbReference>
<organism evidence="7 8">
    <name type="scientific">Vitis vinifera</name>
    <name type="common">Grape</name>
    <dbReference type="NCBI Taxonomy" id="29760"/>
    <lineage>
        <taxon>Eukaryota</taxon>
        <taxon>Viridiplantae</taxon>
        <taxon>Streptophyta</taxon>
        <taxon>Embryophyta</taxon>
        <taxon>Tracheophyta</taxon>
        <taxon>Spermatophyta</taxon>
        <taxon>Magnoliopsida</taxon>
        <taxon>eudicotyledons</taxon>
        <taxon>Gunneridae</taxon>
        <taxon>Pentapetalae</taxon>
        <taxon>rosids</taxon>
        <taxon>Vitales</taxon>
        <taxon>Vitaceae</taxon>
        <taxon>Viteae</taxon>
        <taxon>Vitis</taxon>
    </lineage>
</organism>
<dbReference type="PANTHER" id="PTHR31674:SF25">
    <property type="entry name" value="B3 DOMAIN-CONTAINING TRANSCRIPTION FACTOR VRN1-LIKE"/>
    <property type="match status" value="1"/>
</dbReference>
<feature type="domain" description="TF-B3" evidence="6">
    <location>
        <begin position="242"/>
        <end position="334"/>
    </location>
</feature>
<dbReference type="Pfam" id="PF02362">
    <property type="entry name" value="B3"/>
    <property type="match status" value="1"/>
</dbReference>
<evidence type="ECO:0000313" key="7">
    <source>
        <dbReference type="EMBL" id="RVW58384.1"/>
    </source>
</evidence>
<keyword evidence="3" id="KW-0238">DNA-binding</keyword>
<evidence type="ECO:0000256" key="3">
    <source>
        <dbReference type="ARBA" id="ARBA00023125"/>
    </source>
</evidence>
<dbReference type="EMBL" id="QGNW01000956">
    <property type="protein sequence ID" value="RVW58384.1"/>
    <property type="molecule type" value="Genomic_DNA"/>
</dbReference>
<keyword evidence="5" id="KW-0539">Nucleus</keyword>
<dbReference type="Proteomes" id="UP000288805">
    <property type="component" value="Unassembled WGS sequence"/>
</dbReference>
<dbReference type="GO" id="GO:0005634">
    <property type="term" value="C:nucleus"/>
    <property type="evidence" value="ECO:0007669"/>
    <property type="project" value="UniProtKB-SubCell"/>
</dbReference>
<evidence type="ECO:0000256" key="2">
    <source>
        <dbReference type="ARBA" id="ARBA00023015"/>
    </source>
</evidence>
<dbReference type="SUPFAM" id="SSF101936">
    <property type="entry name" value="DNA-binding pseudobarrel domain"/>
    <property type="match status" value="2"/>
</dbReference>
<dbReference type="InterPro" id="IPR015300">
    <property type="entry name" value="DNA-bd_pseudobarrel_sf"/>
</dbReference>
<evidence type="ECO:0000256" key="1">
    <source>
        <dbReference type="ARBA" id="ARBA00004123"/>
    </source>
</evidence>
<dbReference type="PANTHER" id="PTHR31674">
    <property type="entry name" value="B3 DOMAIN-CONTAINING PROTEIN REM-LIKE 3-RELATED"/>
    <property type="match status" value="1"/>
</dbReference>
<evidence type="ECO:0000256" key="5">
    <source>
        <dbReference type="ARBA" id="ARBA00023242"/>
    </source>
</evidence>
<keyword evidence="4" id="KW-0804">Transcription</keyword>
<sequence length="334" mass="38629">MQSRCRGQRPYHFFKVVLPSNADDKKLVINVYYYRYIEDPTKICRHIWDELTAAATLTTPTGHVWPVRLEKASVNTCWFCDGWQEFAEHHSILDGYPCNPSNGSEKQYHGKRSSVHPEEEMEDDVSVEILGSSPPFQAPTSLKSAKTSFKAGLGIKKHGRNDDSFQSPKSKHVCFRESRKYKMDSQMFDHNQTESDEDDSVIERRKEAKTRAITPSPKRCGRTKGRERILHAPRMSKPENRSFSVTMRPHNIESRFLNVPAAFARKYLRRKSIELRDSGGGQWPLKCLHHQRGSVMLSKGWKDFVEEKNLKEGDVCFFELVHRKDPVLKVSIFQ</sequence>
<comment type="subcellular location">
    <subcellularLocation>
        <location evidence="1">Nucleus</location>
    </subcellularLocation>
</comment>
<evidence type="ECO:0000256" key="4">
    <source>
        <dbReference type="ARBA" id="ARBA00023163"/>
    </source>
</evidence>
<comment type="caution">
    <text evidence="7">The sequence shown here is derived from an EMBL/GenBank/DDBJ whole genome shotgun (WGS) entry which is preliminary data.</text>
</comment>